<proteinExistence type="predicted"/>
<accession>A0ABR1BEW3</accession>
<organism evidence="1 2">
    <name type="scientific">Polyplax serrata</name>
    <name type="common">Common mouse louse</name>
    <dbReference type="NCBI Taxonomy" id="468196"/>
    <lineage>
        <taxon>Eukaryota</taxon>
        <taxon>Metazoa</taxon>
        <taxon>Ecdysozoa</taxon>
        <taxon>Arthropoda</taxon>
        <taxon>Hexapoda</taxon>
        <taxon>Insecta</taxon>
        <taxon>Pterygota</taxon>
        <taxon>Neoptera</taxon>
        <taxon>Paraneoptera</taxon>
        <taxon>Psocodea</taxon>
        <taxon>Troctomorpha</taxon>
        <taxon>Phthiraptera</taxon>
        <taxon>Anoplura</taxon>
        <taxon>Polyplacidae</taxon>
        <taxon>Polyplax</taxon>
    </lineage>
</organism>
<keyword evidence="2" id="KW-1185">Reference proteome</keyword>
<evidence type="ECO:0000313" key="2">
    <source>
        <dbReference type="Proteomes" id="UP001359485"/>
    </source>
</evidence>
<protein>
    <submittedName>
        <fullName evidence="1">Uncharacterized protein</fullName>
    </submittedName>
</protein>
<dbReference type="EMBL" id="JAWJWF010000001">
    <property type="protein sequence ID" value="KAK6641973.1"/>
    <property type="molecule type" value="Genomic_DNA"/>
</dbReference>
<evidence type="ECO:0000313" key="1">
    <source>
        <dbReference type="EMBL" id="KAK6641973.1"/>
    </source>
</evidence>
<name>A0ABR1BEW3_POLSC</name>
<sequence length="113" mass="13156">MKIFWRVDVRMSEENVSENTVEIRKKKREKWKMSNPCATWRAVGADKRALGTEEAPTRTESMPLSWKAYCMGRYCIRHSDRYLKGSFNGHPFDGLLLFNSSKSLAEVIVEPRL</sequence>
<gene>
    <name evidence="1" type="ORF">RUM44_013694</name>
</gene>
<comment type="caution">
    <text evidence="1">The sequence shown here is derived from an EMBL/GenBank/DDBJ whole genome shotgun (WGS) entry which is preliminary data.</text>
</comment>
<dbReference type="Proteomes" id="UP001359485">
    <property type="component" value="Unassembled WGS sequence"/>
</dbReference>
<reference evidence="1 2" key="1">
    <citation type="submission" date="2023-09" db="EMBL/GenBank/DDBJ databases">
        <title>Genomes of two closely related lineages of the louse Polyplax serrata with different host specificities.</title>
        <authorList>
            <person name="Martinu J."/>
            <person name="Tarabai H."/>
            <person name="Stefka J."/>
            <person name="Hypsa V."/>
        </authorList>
    </citation>
    <scope>NUCLEOTIDE SEQUENCE [LARGE SCALE GENOMIC DNA]</scope>
    <source>
        <strain evidence="1">98ZLc_SE</strain>
    </source>
</reference>